<sequence>MFLWRILLLINCTGFSIVFGSKFKDCGSKVGSALTVNIEPCDTNPCTLYKGENATIEIGFNANKNFSDATVSVHGIIAHVPVPFPLHDSSVCHFVQPSCPLTPENNPYAYKFALPIETSYPSIRLVIRWEFKDQDNEDIICVEFPAQLSSRSHFLGNLPNQVPMMRLTPAKRRS</sequence>
<gene>
    <name evidence="8" type="ORF">D915_009638</name>
</gene>
<dbReference type="InterPro" id="IPR014756">
    <property type="entry name" value="Ig_E-set"/>
</dbReference>
<feature type="domain" description="MD-2-related lipid-recognition" evidence="7">
    <location>
        <begin position="23"/>
        <end position="146"/>
    </location>
</feature>
<dbReference type="Gene3D" id="2.60.40.770">
    <property type="match status" value="1"/>
</dbReference>
<evidence type="ECO:0000256" key="2">
    <source>
        <dbReference type="ARBA" id="ARBA00006370"/>
    </source>
</evidence>
<comment type="subcellular location">
    <subcellularLocation>
        <location evidence="1">Secreted</location>
    </subcellularLocation>
</comment>
<dbReference type="CDD" id="cd00916">
    <property type="entry name" value="Npc2_like"/>
    <property type="match status" value="1"/>
</dbReference>
<dbReference type="SMART" id="SM00737">
    <property type="entry name" value="ML"/>
    <property type="match status" value="1"/>
</dbReference>
<evidence type="ECO:0000256" key="1">
    <source>
        <dbReference type="ARBA" id="ARBA00004613"/>
    </source>
</evidence>
<keyword evidence="9" id="KW-1185">Reference proteome</keyword>
<evidence type="ECO:0000259" key="7">
    <source>
        <dbReference type="SMART" id="SM00737"/>
    </source>
</evidence>
<evidence type="ECO:0000256" key="5">
    <source>
        <dbReference type="ARBA" id="ARBA00023157"/>
    </source>
</evidence>
<keyword evidence="4 6" id="KW-0732">Signal</keyword>
<keyword evidence="5" id="KW-1015">Disulfide bond</keyword>
<evidence type="ECO:0000256" key="3">
    <source>
        <dbReference type="ARBA" id="ARBA00022525"/>
    </source>
</evidence>
<dbReference type="InterPro" id="IPR003172">
    <property type="entry name" value="ML_dom"/>
</dbReference>
<dbReference type="SUPFAM" id="SSF81296">
    <property type="entry name" value="E set domains"/>
    <property type="match status" value="1"/>
</dbReference>
<dbReference type="Pfam" id="PF02221">
    <property type="entry name" value="E1_DerP2_DerF2"/>
    <property type="match status" value="1"/>
</dbReference>
<keyword evidence="3" id="KW-0964">Secreted</keyword>
<feature type="chain" id="PRO_5020031391" evidence="6">
    <location>
        <begin position="21"/>
        <end position="174"/>
    </location>
</feature>
<evidence type="ECO:0000256" key="4">
    <source>
        <dbReference type="ARBA" id="ARBA00022729"/>
    </source>
</evidence>
<proteinExistence type="inferred from homology"/>
<organism evidence="8 9">
    <name type="scientific">Fasciola hepatica</name>
    <name type="common">Liver fluke</name>
    <dbReference type="NCBI Taxonomy" id="6192"/>
    <lineage>
        <taxon>Eukaryota</taxon>
        <taxon>Metazoa</taxon>
        <taxon>Spiralia</taxon>
        <taxon>Lophotrochozoa</taxon>
        <taxon>Platyhelminthes</taxon>
        <taxon>Trematoda</taxon>
        <taxon>Digenea</taxon>
        <taxon>Plagiorchiida</taxon>
        <taxon>Echinostomata</taxon>
        <taxon>Echinostomatoidea</taxon>
        <taxon>Fasciolidae</taxon>
        <taxon>Fasciola</taxon>
    </lineage>
</organism>
<dbReference type="GO" id="GO:0032367">
    <property type="term" value="P:intracellular cholesterol transport"/>
    <property type="evidence" value="ECO:0007669"/>
    <property type="project" value="InterPro"/>
</dbReference>
<dbReference type="FunFam" id="2.60.40.770:FF:000001">
    <property type="entry name" value="NPC intracellular cholesterol transporter 2"/>
    <property type="match status" value="1"/>
</dbReference>
<feature type="signal peptide" evidence="6">
    <location>
        <begin position="1"/>
        <end position="20"/>
    </location>
</feature>
<dbReference type="PANTHER" id="PTHR11306">
    <property type="entry name" value="NIEMANN PICK TYPE C2 PROTEIN NPC2-RELATED"/>
    <property type="match status" value="1"/>
</dbReference>
<evidence type="ECO:0000256" key="6">
    <source>
        <dbReference type="SAM" id="SignalP"/>
    </source>
</evidence>
<dbReference type="PANTHER" id="PTHR11306:SF68">
    <property type="entry name" value="NPC INTRACELLULAR CHOLESTEROL TRANSPORTER 2"/>
    <property type="match status" value="1"/>
</dbReference>
<dbReference type="EMBL" id="JXXN02014983">
    <property type="protein sequence ID" value="THD18320.1"/>
    <property type="molecule type" value="Genomic_DNA"/>
</dbReference>
<dbReference type="AlphaFoldDB" id="A0A4E0RV44"/>
<evidence type="ECO:0000313" key="8">
    <source>
        <dbReference type="EMBL" id="THD18320.1"/>
    </source>
</evidence>
<accession>A0A4E0RV44</accession>
<dbReference type="InterPro" id="IPR033916">
    <property type="entry name" value="ML_Npc2-like"/>
</dbReference>
<reference evidence="8" key="1">
    <citation type="submission" date="2019-03" db="EMBL/GenBank/DDBJ databases">
        <title>Improved annotation for the trematode Fasciola hepatica.</title>
        <authorList>
            <person name="Choi Y.-J."/>
            <person name="Martin J."/>
            <person name="Mitreva M."/>
        </authorList>
    </citation>
    <scope>NUCLEOTIDE SEQUENCE [LARGE SCALE GENOMIC DNA]</scope>
</reference>
<dbReference type="InterPro" id="IPR039670">
    <property type="entry name" value="NPC2-like"/>
</dbReference>
<dbReference type="GO" id="GO:0005576">
    <property type="term" value="C:extracellular region"/>
    <property type="evidence" value="ECO:0007669"/>
    <property type="project" value="UniProtKB-SubCell"/>
</dbReference>
<protein>
    <submittedName>
        <fullName evidence="8">Epididymal secretory protein E1</fullName>
    </submittedName>
</protein>
<comment type="similarity">
    <text evidence="2">Belongs to the NPC2 family.</text>
</comment>
<evidence type="ECO:0000313" key="9">
    <source>
        <dbReference type="Proteomes" id="UP000230066"/>
    </source>
</evidence>
<name>A0A4E0RV44_FASHE</name>
<comment type="caution">
    <text evidence="8">The sequence shown here is derived from an EMBL/GenBank/DDBJ whole genome shotgun (WGS) entry which is preliminary data.</text>
</comment>
<dbReference type="GO" id="GO:0032934">
    <property type="term" value="F:sterol binding"/>
    <property type="evidence" value="ECO:0007669"/>
    <property type="project" value="InterPro"/>
</dbReference>
<dbReference type="Proteomes" id="UP000230066">
    <property type="component" value="Unassembled WGS sequence"/>
</dbReference>